<evidence type="ECO:0008006" key="4">
    <source>
        <dbReference type="Google" id="ProtNLM"/>
    </source>
</evidence>
<evidence type="ECO:0000313" key="2">
    <source>
        <dbReference type="EMBL" id="SED36741.1"/>
    </source>
</evidence>
<dbReference type="Proteomes" id="UP000199622">
    <property type="component" value="Unassembled WGS sequence"/>
</dbReference>
<gene>
    <name evidence="2" type="ORF">SAMN04489727_7586</name>
</gene>
<protein>
    <recommendedName>
        <fullName evidence="4">EpsG family protein</fullName>
    </recommendedName>
</protein>
<keyword evidence="1" id="KW-0812">Transmembrane</keyword>
<feature type="transmembrane region" description="Helical" evidence="1">
    <location>
        <begin position="191"/>
        <end position="212"/>
    </location>
</feature>
<feature type="transmembrane region" description="Helical" evidence="1">
    <location>
        <begin position="247"/>
        <end position="268"/>
    </location>
</feature>
<keyword evidence="1" id="KW-1133">Transmembrane helix</keyword>
<keyword evidence="3" id="KW-1185">Reference proteome</keyword>
<accession>A0A1H5A4V3</accession>
<dbReference type="EMBL" id="FNSO01000004">
    <property type="protein sequence ID" value="SED36741.1"/>
    <property type="molecule type" value="Genomic_DNA"/>
</dbReference>
<evidence type="ECO:0000256" key="1">
    <source>
        <dbReference type="SAM" id="Phobius"/>
    </source>
</evidence>
<keyword evidence="1" id="KW-0472">Membrane</keyword>
<evidence type="ECO:0000313" key="3">
    <source>
        <dbReference type="Proteomes" id="UP000199622"/>
    </source>
</evidence>
<feature type="transmembrane region" description="Helical" evidence="1">
    <location>
        <begin position="25"/>
        <end position="42"/>
    </location>
</feature>
<feature type="transmembrane region" description="Helical" evidence="1">
    <location>
        <begin position="80"/>
        <end position="105"/>
    </location>
</feature>
<feature type="transmembrane region" description="Helical" evidence="1">
    <location>
        <begin position="155"/>
        <end position="184"/>
    </location>
</feature>
<proteinExistence type="predicted"/>
<reference evidence="3" key="1">
    <citation type="submission" date="2016-10" db="EMBL/GenBank/DDBJ databases">
        <authorList>
            <person name="Varghese N."/>
            <person name="Submissions S."/>
        </authorList>
    </citation>
    <scope>NUCLEOTIDE SEQUENCE [LARGE SCALE GENOMIC DNA]</scope>
    <source>
        <strain evidence="3">DSM 44544</strain>
    </source>
</reference>
<dbReference type="AlphaFoldDB" id="A0A1H5A4V3"/>
<feature type="transmembrane region" description="Helical" evidence="1">
    <location>
        <begin position="275"/>
        <end position="293"/>
    </location>
</feature>
<name>A0A1H5A4V3_9PSEU</name>
<feature type="transmembrane region" description="Helical" evidence="1">
    <location>
        <begin position="299"/>
        <end position="315"/>
    </location>
</feature>
<sequence length="392" mass="41537">MAGAHPVPSLAIVTTTLARTTTSRGLTALFVLALLLAAYRGFRMPGDWAVTLEAVSVTDGFHRRFLVGTLLHPLALATGYAYWVFAAAAFAVLAAVLAVLTAAFFRAPSPWHRLLVVGWLLLPSGGFLFHEAGYFDQVLYLLLFAALWQLPRRPAVASVLLTAAVCTHEIAALTVLPVFALVLLRRFPVRGAAVLLVPPVVAELAVLGLPAASAGAVARLETALATADFTPRADALALFERTQSQSWQLYSITEVLLRMAPIFAVVVAGALLQRLDALAVAAVAAPALLAFAGWDWARWGFLLVVNFAVVLWLSPARDFRPLPLLAAAALLASLPLPYFDAQHPRELPGGQAFLGSRTVNTAPPSLCAVSEPPCASTFSRAMASPSPLPSVA</sequence>
<organism evidence="2 3">
    <name type="scientific">Amycolatopsis tolypomycina</name>
    <dbReference type="NCBI Taxonomy" id="208445"/>
    <lineage>
        <taxon>Bacteria</taxon>
        <taxon>Bacillati</taxon>
        <taxon>Actinomycetota</taxon>
        <taxon>Actinomycetes</taxon>
        <taxon>Pseudonocardiales</taxon>
        <taxon>Pseudonocardiaceae</taxon>
        <taxon>Amycolatopsis</taxon>
    </lineage>
</organism>